<evidence type="ECO:0000313" key="11">
    <source>
        <dbReference type="EMBL" id="TXD76632.1"/>
    </source>
</evidence>
<evidence type="ECO:0000256" key="1">
    <source>
        <dbReference type="ARBA" id="ARBA00004141"/>
    </source>
</evidence>
<feature type="transmembrane region" description="Helical" evidence="8">
    <location>
        <begin position="98"/>
        <end position="116"/>
    </location>
</feature>
<feature type="transmembrane region" description="Helical" evidence="8">
    <location>
        <begin position="287"/>
        <end position="304"/>
    </location>
</feature>
<dbReference type="InterPro" id="IPR026046">
    <property type="entry name" value="UBIAD1"/>
</dbReference>
<proteinExistence type="inferred from homology"/>
<evidence type="ECO:0000256" key="6">
    <source>
        <dbReference type="ARBA" id="ARBA00022989"/>
    </source>
</evidence>
<dbReference type="GO" id="GO:0046428">
    <property type="term" value="F:1,4-dihydroxy-2-naphthoate polyprenyltransferase activity"/>
    <property type="evidence" value="ECO:0007669"/>
    <property type="project" value="UniProtKB-UniRule"/>
</dbReference>
<protein>
    <recommendedName>
        <fullName evidence="8 9">1,4-dihydroxy-2-naphthoate octaprenyltransferase</fullName>
        <shortName evidence="8">DHNA-octaprenyltransferase</shortName>
        <ecNumber evidence="8 9">2.5.1.74</ecNumber>
    </recommendedName>
</protein>
<dbReference type="Pfam" id="PF01040">
    <property type="entry name" value="UbiA"/>
    <property type="match status" value="1"/>
</dbReference>
<dbReference type="GO" id="GO:0009234">
    <property type="term" value="P:menaquinone biosynthetic process"/>
    <property type="evidence" value="ECO:0007669"/>
    <property type="project" value="UniProtKB-UniRule"/>
</dbReference>
<dbReference type="RefSeq" id="WP_086502369.1">
    <property type="nucleotide sequence ID" value="NZ_MSSV01000015.1"/>
</dbReference>
<comment type="pathway">
    <text evidence="8">Quinol/quinone metabolism; menaquinone biosynthesis; menaquinol from 1,4-dihydroxy-2-naphthoate: step 1/2.</text>
</comment>
<dbReference type="InterPro" id="IPR000537">
    <property type="entry name" value="UbiA_prenyltransferase"/>
</dbReference>
<evidence type="ECO:0000256" key="4">
    <source>
        <dbReference type="ARBA" id="ARBA00022679"/>
    </source>
</evidence>
<sequence>MKLAIQTKKEAWLHAVRLRTLPLALASIFAGSFLAAYKSVFRWDILLLASLTTIFLQILSNLSNDYGDTIHGADHQNRQGPVRAVQSGLISLPEMKNAMFLFGGLALVSGLILLFLAVQDWMLFGIFLGLGLAAIWASISYTSGKNPYGYAGLGDISVFLFFGLLGVYGTYFLHSLAWDDSVIWIGISLGLFSAAVLNINNIRDIESDTTAGKKSIPVRIGKKAAVIYNWFLILGGNYCLLIFAFVTKEWTSLLALGLFPFMVKIGLSVQRGKNSQEIDPNLKKMALSTLAWIILFGIGLVFLGKS</sequence>
<gene>
    <name evidence="8 11" type="primary">menA</name>
    <name evidence="11" type="ORF">ESW18_14815</name>
    <name evidence="10" type="ORF">LV84_03077</name>
</gene>
<keyword evidence="7 8" id="KW-0472">Membrane</keyword>
<dbReference type="GO" id="GO:0005886">
    <property type="term" value="C:plasma membrane"/>
    <property type="evidence" value="ECO:0007669"/>
    <property type="project" value="UniProtKB-SubCell"/>
</dbReference>
<keyword evidence="5 8" id="KW-0812">Transmembrane</keyword>
<dbReference type="GO" id="GO:0042371">
    <property type="term" value="P:vitamin K biosynthetic process"/>
    <property type="evidence" value="ECO:0007669"/>
    <property type="project" value="TreeGrafter"/>
</dbReference>
<organism evidence="10 12">
    <name type="scientific">Algoriphagus ratkowskyi</name>
    <dbReference type="NCBI Taxonomy" id="57028"/>
    <lineage>
        <taxon>Bacteria</taxon>
        <taxon>Pseudomonadati</taxon>
        <taxon>Bacteroidota</taxon>
        <taxon>Cytophagia</taxon>
        <taxon>Cytophagales</taxon>
        <taxon>Cyclobacteriaceae</taxon>
        <taxon>Algoriphagus</taxon>
    </lineage>
</organism>
<dbReference type="NCBIfam" id="TIGR00751">
    <property type="entry name" value="menA"/>
    <property type="match status" value="1"/>
</dbReference>
<evidence type="ECO:0000256" key="2">
    <source>
        <dbReference type="ARBA" id="ARBA00022428"/>
    </source>
</evidence>
<comment type="catalytic activity">
    <reaction evidence="8">
        <text>an all-trans-polyprenyl diphosphate + 1,4-dihydroxy-2-naphthoate + H(+) = a 2-demethylmenaquinol + CO2 + diphosphate</text>
        <dbReference type="Rhea" id="RHEA:26478"/>
        <dbReference type="Rhea" id="RHEA-COMP:9563"/>
        <dbReference type="Rhea" id="RHEA-COMP:9564"/>
        <dbReference type="ChEBI" id="CHEBI:11173"/>
        <dbReference type="ChEBI" id="CHEBI:15378"/>
        <dbReference type="ChEBI" id="CHEBI:16526"/>
        <dbReference type="ChEBI" id="CHEBI:33019"/>
        <dbReference type="ChEBI" id="CHEBI:55437"/>
        <dbReference type="ChEBI" id="CHEBI:58914"/>
        <dbReference type="EC" id="2.5.1.74"/>
    </reaction>
</comment>
<dbReference type="PANTHER" id="PTHR13929:SF0">
    <property type="entry name" value="UBIA PRENYLTRANSFERASE DOMAIN-CONTAINING PROTEIN 1"/>
    <property type="match status" value="1"/>
</dbReference>
<evidence type="ECO:0000313" key="12">
    <source>
        <dbReference type="Proteomes" id="UP000249115"/>
    </source>
</evidence>
<keyword evidence="13" id="KW-1185">Reference proteome</keyword>
<feature type="transmembrane region" description="Helical" evidence="8">
    <location>
        <begin position="20"/>
        <end position="37"/>
    </location>
</feature>
<reference evidence="11 13" key="2">
    <citation type="submission" date="2019-08" db="EMBL/GenBank/DDBJ databases">
        <title>Genome of Algoriphagus ratkowskyi IC026.</title>
        <authorList>
            <person name="Bowman J.P."/>
        </authorList>
    </citation>
    <scope>NUCLEOTIDE SEQUENCE [LARGE SCALE GENOMIC DNA]</scope>
    <source>
        <strain evidence="11 13">IC026</strain>
    </source>
</reference>
<feature type="transmembrane region" description="Helical" evidence="8">
    <location>
        <begin position="43"/>
        <end position="62"/>
    </location>
</feature>
<dbReference type="HAMAP" id="MF_01937">
    <property type="entry name" value="MenA_1"/>
    <property type="match status" value="1"/>
</dbReference>
<accession>A0A2W7RHZ2</accession>
<dbReference type="EC" id="2.5.1.74" evidence="8 9"/>
<feature type="transmembrane region" description="Helical" evidence="8">
    <location>
        <begin position="183"/>
        <end position="203"/>
    </location>
</feature>
<feature type="transmembrane region" description="Helical" evidence="8">
    <location>
        <begin position="148"/>
        <end position="171"/>
    </location>
</feature>
<dbReference type="Proteomes" id="UP000321927">
    <property type="component" value="Unassembled WGS sequence"/>
</dbReference>
<comment type="caution">
    <text evidence="10">The sequence shown here is derived from an EMBL/GenBank/DDBJ whole genome shotgun (WGS) entry which is preliminary data.</text>
</comment>
<dbReference type="PANTHER" id="PTHR13929">
    <property type="entry name" value="1,4-DIHYDROXY-2-NAPHTHOATE OCTAPRENYLTRANSFERASE"/>
    <property type="match status" value="1"/>
</dbReference>
<dbReference type="Proteomes" id="UP000249115">
    <property type="component" value="Unassembled WGS sequence"/>
</dbReference>
<comment type="similarity">
    <text evidence="8">Belongs to the MenA family. Type 1 subfamily.</text>
</comment>
<dbReference type="PIRSF" id="PIRSF005355">
    <property type="entry name" value="UBIAD1"/>
    <property type="match status" value="1"/>
</dbReference>
<comment type="subcellular location">
    <subcellularLocation>
        <location evidence="8">Cell membrane</location>
        <topology evidence="8">Multi-pass membrane protein</topology>
    </subcellularLocation>
    <subcellularLocation>
        <location evidence="1">Membrane</location>
        <topology evidence="1">Multi-pass membrane protein</topology>
    </subcellularLocation>
</comment>
<name>A0A2W7RHZ2_9BACT</name>
<feature type="transmembrane region" description="Helical" evidence="8">
    <location>
        <begin position="122"/>
        <end position="141"/>
    </location>
</feature>
<evidence type="ECO:0000256" key="5">
    <source>
        <dbReference type="ARBA" id="ARBA00022692"/>
    </source>
</evidence>
<dbReference type="InterPro" id="IPR004657">
    <property type="entry name" value="MenA"/>
</dbReference>
<dbReference type="EMBL" id="QKZU01000011">
    <property type="protein sequence ID" value="PZX53969.1"/>
    <property type="molecule type" value="Genomic_DNA"/>
</dbReference>
<evidence type="ECO:0000313" key="13">
    <source>
        <dbReference type="Proteomes" id="UP000321927"/>
    </source>
</evidence>
<keyword evidence="6 8" id="KW-1133">Transmembrane helix</keyword>
<evidence type="ECO:0000313" key="10">
    <source>
        <dbReference type="EMBL" id="PZX53969.1"/>
    </source>
</evidence>
<dbReference type="EMBL" id="VORV01000010">
    <property type="protein sequence ID" value="TXD76632.1"/>
    <property type="molecule type" value="Genomic_DNA"/>
</dbReference>
<dbReference type="Gene3D" id="1.10.357.140">
    <property type="entry name" value="UbiA prenyltransferase"/>
    <property type="match status" value="1"/>
</dbReference>
<dbReference type="Gene3D" id="1.20.120.1780">
    <property type="entry name" value="UbiA prenyltransferase"/>
    <property type="match status" value="1"/>
</dbReference>
<keyword evidence="4 8" id="KW-0808">Transferase</keyword>
<evidence type="ECO:0000256" key="8">
    <source>
        <dbReference type="HAMAP-Rule" id="MF_01937"/>
    </source>
</evidence>
<comment type="function">
    <text evidence="8">Conversion of 1,4-dihydroxy-2-naphthoate (DHNA) to demethylmenaquinone (DMK).</text>
</comment>
<reference evidence="10 12" key="1">
    <citation type="submission" date="2018-06" db="EMBL/GenBank/DDBJ databases">
        <title>Genomic Encyclopedia of Archaeal and Bacterial Type Strains, Phase II (KMG-II): from individual species to whole genera.</title>
        <authorList>
            <person name="Goeker M."/>
        </authorList>
    </citation>
    <scope>NUCLEOTIDE SEQUENCE [LARGE SCALE GENOMIC DNA]</scope>
    <source>
        <strain evidence="10 12">DSM 22686</strain>
    </source>
</reference>
<evidence type="ECO:0000256" key="7">
    <source>
        <dbReference type="ARBA" id="ARBA00023136"/>
    </source>
</evidence>
<keyword evidence="2 8" id="KW-0474">Menaquinone biosynthesis</keyword>
<dbReference type="InterPro" id="IPR044878">
    <property type="entry name" value="UbiA_sf"/>
</dbReference>
<evidence type="ECO:0000256" key="3">
    <source>
        <dbReference type="ARBA" id="ARBA00022475"/>
    </source>
</evidence>
<dbReference type="AlphaFoldDB" id="A0A2W7RHZ2"/>
<dbReference type="CDD" id="cd13962">
    <property type="entry name" value="PT_UbiA_UBIAD1"/>
    <property type="match status" value="1"/>
</dbReference>
<dbReference type="OrthoDB" id="9767568at2"/>
<evidence type="ECO:0000256" key="9">
    <source>
        <dbReference type="NCBIfam" id="TIGR00751"/>
    </source>
</evidence>
<dbReference type="UniPathway" id="UPA00079">
    <property type="reaction ID" value="UER00168"/>
</dbReference>
<keyword evidence="3 8" id="KW-1003">Cell membrane</keyword>
<feature type="transmembrane region" description="Helical" evidence="8">
    <location>
        <begin position="224"/>
        <end position="244"/>
    </location>
</feature>